<dbReference type="Proteomes" id="UP000678317">
    <property type="component" value="Unassembled WGS sequence"/>
</dbReference>
<evidence type="ECO:0000313" key="2">
    <source>
        <dbReference type="EMBL" id="MBO3085941.1"/>
    </source>
</evidence>
<dbReference type="SUPFAM" id="SSF160904">
    <property type="entry name" value="Jann2411-like"/>
    <property type="match status" value="1"/>
</dbReference>
<organism evidence="2 3">
    <name type="scientific">Cellulomonas fengjieae</name>
    <dbReference type="NCBI Taxonomy" id="2819978"/>
    <lineage>
        <taxon>Bacteria</taxon>
        <taxon>Bacillati</taxon>
        <taxon>Actinomycetota</taxon>
        <taxon>Actinomycetes</taxon>
        <taxon>Micrococcales</taxon>
        <taxon>Cellulomonadaceae</taxon>
        <taxon>Cellulomonas</taxon>
    </lineage>
</organism>
<evidence type="ECO:0000313" key="3">
    <source>
        <dbReference type="Proteomes" id="UP000678317"/>
    </source>
</evidence>
<evidence type="ECO:0000259" key="1">
    <source>
        <dbReference type="Pfam" id="PF11706"/>
    </source>
</evidence>
<proteinExistence type="predicted"/>
<dbReference type="EMBL" id="JAGFBM010000009">
    <property type="protein sequence ID" value="MBO3085941.1"/>
    <property type="molecule type" value="Genomic_DNA"/>
</dbReference>
<dbReference type="Pfam" id="PF11706">
    <property type="entry name" value="zf-CGNR"/>
    <property type="match status" value="1"/>
</dbReference>
<dbReference type="InterPro" id="IPR023286">
    <property type="entry name" value="ABATE_dom_sf"/>
</dbReference>
<dbReference type="InterPro" id="IPR021005">
    <property type="entry name" value="Znf_CGNR"/>
</dbReference>
<feature type="domain" description="Zinc finger CGNR" evidence="1">
    <location>
        <begin position="135"/>
        <end position="176"/>
    </location>
</feature>
<reference evidence="2 3" key="1">
    <citation type="submission" date="2021-03" db="EMBL/GenBank/DDBJ databases">
        <title>novel species in genus Cellulomonas.</title>
        <authorList>
            <person name="Zhang G."/>
        </authorList>
    </citation>
    <scope>NUCLEOTIDE SEQUENCE [LARGE SCALE GENOMIC DNA]</scope>
    <source>
        <strain evidence="3">zg-ZUI188</strain>
    </source>
</reference>
<name>A0ABS3SLU5_9CELL</name>
<sequence>MPTRPSRSAVVLRDFVNTREPQTGTESLTTPDALRDWFRAHGLVATDAAFVASDLDVLRAIREGVRQVLLGHAGHEVDPAVVAELDRALARVPVRLSLGDGSPRLRAVEHAALDDAVAGLVEAIRSAGEDGSWPRLKVCARDTCRWAFYDESRNQARRWCSMAGCGNHVKMQRAYAARRGDRG</sequence>
<dbReference type="Pfam" id="PF07336">
    <property type="entry name" value="ABATE"/>
    <property type="match status" value="1"/>
</dbReference>
<protein>
    <submittedName>
        <fullName evidence="2">CGNR zinc finger domain-containing protein</fullName>
    </submittedName>
</protein>
<dbReference type="PANTHER" id="PTHR35525:SF3">
    <property type="entry name" value="BLL6575 PROTEIN"/>
    <property type="match status" value="1"/>
</dbReference>
<accession>A0ABS3SLU5</accession>
<dbReference type="RefSeq" id="WP_208290132.1">
    <property type="nucleotide sequence ID" value="NZ_CP074404.1"/>
</dbReference>
<comment type="caution">
    <text evidence="2">The sequence shown here is derived from an EMBL/GenBank/DDBJ whole genome shotgun (WGS) entry which is preliminary data.</text>
</comment>
<dbReference type="InterPro" id="IPR010852">
    <property type="entry name" value="ABATE"/>
</dbReference>
<gene>
    <name evidence="2" type="ORF">J4035_14965</name>
</gene>
<dbReference type="Gene3D" id="1.10.3300.10">
    <property type="entry name" value="Jann2411-like domain"/>
    <property type="match status" value="1"/>
</dbReference>
<dbReference type="PANTHER" id="PTHR35525">
    <property type="entry name" value="BLL6575 PROTEIN"/>
    <property type="match status" value="1"/>
</dbReference>
<keyword evidence="3" id="KW-1185">Reference proteome</keyword>